<accession>A0AAW4G7T0</accession>
<proteinExistence type="predicted"/>
<dbReference type="Proteomes" id="UP001195196">
    <property type="component" value="Unassembled WGS sequence"/>
</dbReference>
<protein>
    <submittedName>
        <fullName evidence="1">Uncharacterized protein</fullName>
    </submittedName>
</protein>
<evidence type="ECO:0000313" key="2">
    <source>
        <dbReference type="Proteomes" id="UP001195196"/>
    </source>
</evidence>
<gene>
    <name evidence="1" type="ORF">JTZ10_15320</name>
</gene>
<dbReference type="AlphaFoldDB" id="A0AAW4G7T0"/>
<sequence length="158" mass="17522">MQAVVMECRIRVCASKSRMRKFIDQASSRAFDAFPKSVKYSLVIEDSDSRLLRRQWHRENDVDDFGVPVGKDICFAFAGPSGRLTAPKLESLSRDILADLELDPWDSDSGVESSSGGAAESVPWILTLSTAPDHLSRVEIAARHPMLELRARSLITTS</sequence>
<reference evidence="1" key="1">
    <citation type="submission" date="2021-02" db="EMBL/GenBank/DDBJ databases">
        <title>Taxonomy, biology and ecology of Rhodococcus bacteria occurring in California pistachio and other woody hosts as revealed by genome sequence analyses.</title>
        <authorList>
            <person name="Riely B."/>
            <person name="Gai Y."/>
        </authorList>
    </citation>
    <scope>NUCLEOTIDE SEQUENCE</scope>
    <source>
        <strain evidence="1">BP-295</strain>
    </source>
</reference>
<evidence type="ECO:0000313" key="1">
    <source>
        <dbReference type="EMBL" id="MBM7279120.1"/>
    </source>
</evidence>
<dbReference type="EMBL" id="JAFFGU010000006">
    <property type="protein sequence ID" value="MBM7279120.1"/>
    <property type="molecule type" value="Genomic_DNA"/>
</dbReference>
<organism evidence="1 2">
    <name type="scientific">Gordonia rubripertincta</name>
    <name type="common">Rhodococcus corallinus</name>
    <dbReference type="NCBI Taxonomy" id="36822"/>
    <lineage>
        <taxon>Bacteria</taxon>
        <taxon>Bacillati</taxon>
        <taxon>Actinomycetota</taxon>
        <taxon>Actinomycetes</taxon>
        <taxon>Mycobacteriales</taxon>
        <taxon>Gordoniaceae</taxon>
        <taxon>Gordonia</taxon>
    </lineage>
</organism>
<comment type="caution">
    <text evidence="1">The sequence shown here is derived from an EMBL/GenBank/DDBJ whole genome shotgun (WGS) entry which is preliminary data.</text>
</comment>
<name>A0AAW4G7T0_GORRU</name>